<organism evidence="1 2">
    <name type="scientific">Natrialba hulunbeirensis JCM 10989</name>
    <dbReference type="NCBI Taxonomy" id="1227493"/>
    <lineage>
        <taxon>Archaea</taxon>
        <taxon>Methanobacteriati</taxon>
        <taxon>Methanobacteriota</taxon>
        <taxon>Stenosarchaea group</taxon>
        <taxon>Halobacteria</taxon>
        <taxon>Halobacteriales</taxon>
        <taxon>Natrialbaceae</taxon>
        <taxon>Natrialba</taxon>
    </lineage>
</organism>
<dbReference type="STRING" id="1227493.C483_00330"/>
<dbReference type="RefSeq" id="WP_006651346.1">
    <property type="nucleotide sequence ID" value="NZ_AOIM01000002.1"/>
</dbReference>
<dbReference type="EMBL" id="AOIM01000002">
    <property type="protein sequence ID" value="ELY96226.1"/>
    <property type="molecule type" value="Genomic_DNA"/>
</dbReference>
<keyword evidence="2" id="KW-1185">Reference proteome</keyword>
<dbReference type="OrthoDB" id="193124at2157"/>
<dbReference type="AlphaFoldDB" id="M0ACV1"/>
<reference evidence="1 2" key="1">
    <citation type="journal article" date="2014" name="PLoS Genet.">
        <title>Phylogenetically driven sequencing of extremely halophilic archaea reveals strategies for static and dynamic osmo-response.</title>
        <authorList>
            <person name="Becker E.A."/>
            <person name="Seitzer P.M."/>
            <person name="Tritt A."/>
            <person name="Larsen D."/>
            <person name="Krusor M."/>
            <person name="Yao A.I."/>
            <person name="Wu D."/>
            <person name="Madern D."/>
            <person name="Eisen J.A."/>
            <person name="Darling A.E."/>
            <person name="Facciotti M.T."/>
        </authorList>
    </citation>
    <scope>NUCLEOTIDE SEQUENCE [LARGE SCALE GENOMIC DNA]</scope>
    <source>
        <strain evidence="1 2">JCM 10989</strain>
    </source>
</reference>
<evidence type="ECO:0000313" key="1">
    <source>
        <dbReference type="EMBL" id="ELY96226.1"/>
    </source>
</evidence>
<accession>M0ACV1</accession>
<sequence length="84" mass="9961">MQSRSITLEEIDELFLKWNDHINASALFRQALKEEMRVRDIDPHELRDLFKRAEEQGYELDEILKQTNRIDDLERLVESSAAST</sequence>
<name>M0ACV1_9EURY</name>
<gene>
    <name evidence="1" type="ORF">C483_00330</name>
</gene>
<dbReference type="Proteomes" id="UP000011519">
    <property type="component" value="Unassembled WGS sequence"/>
</dbReference>
<dbReference type="PATRIC" id="fig|1227493.4.peg.53"/>
<evidence type="ECO:0000313" key="2">
    <source>
        <dbReference type="Proteomes" id="UP000011519"/>
    </source>
</evidence>
<comment type="caution">
    <text evidence="1">The sequence shown here is derived from an EMBL/GenBank/DDBJ whole genome shotgun (WGS) entry which is preliminary data.</text>
</comment>
<proteinExistence type="predicted"/>
<protein>
    <submittedName>
        <fullName evidence="1">Uncharacterized protein</fullName>
    </submittedName>
</protein>